<dbReference type="InterPro" id="IPR027417">
    <property type="entry name" value="P-loop_NTPase"/>
</dbReference>
<name>A0ABY7HDU4_9BACT</name>
<proteinExistence type="predicted"/>
<dbReference type="Gene3D" id="3.40.50.300">
    <property type="entry name" value="P-loop containing nucleotide triphosphate hydrolases"/>
    <property type="match status" value="1"/>
</dbReference>
<dbReference type="RefSeq" id="WP_269039568.1">
    <property type="nucleotide sequence ID" value="NZ_CP114040.1"/>
</dbReference>
<keyword evidence="2" id="KW-1185">Reference proteome</keyword>
<gene>
    <name evidence="1" type="ORF">O0S08_13735</name>
</gene>
<accession>A0ABY7HDU4</accession>
<organism evidence="1 2">
    <name type="scientific">Nannocystis punicea</name>
    <dbReference type="NCBI Taxonomy" id="2995304"/>
    <lineage>
        <taxon>Bacteria</taxon>
        <taxon>Pseudomonadati</taxon>
        <taxon>Myxococcota</taxon>
        <taxon>Polyangia</taxon>
        <taxon>Nannocystales</taxon>
        <taxon>Nannocystaceae</taxon>
        <taxon>Nannocystis</taxon>
    </lineage>
</organism>
<evidence type="ECO:0000313" key="1">
    <source>
        <dbReference type="EMBL" id="WAS97204.1"/>
    </source>
</evidence>
<protein>
    <submittedName>
        <fullName evidence="1">Terminase family protein</fullName>
    </submittedName>
</protein>
<sequence length="607" mass="67617">MTATARQVLHRKIEEIETALGEARFLHLAPHVLVHESAAPGSPPCRCCGSRHAVVVETHVLPEVIIDCAAGRRIYREDVSRRTWLCIQADAEQHPIPLRMSRAQAEILLDGDDTRHVLASGGNRSGKTTNALMFLALQWLRRGGPQRRFWLVASTQPKAFRLLEKLFVGTGESPPLLPRALVRSMPDTHRASSLLTVLADGSLIDLKHFENDPGAEKLKSDAVVCAVVDEAAHLPTEDSLVALRGRCLDVGGRLFLATTPRPGHFLRDLVEQAQAFERLPENDERRVSGEHEGARWRAVQFAILGNPWLDPEVVRRELAALDQDDPAVRRDFFGEWCANAGLLWRDFSVERHVHLDEARALADMRATLVQRTRGAVLDATPQVARRLFQARTNPHFREVRATSGRYILASDFNCHPMSTVVLQVAADPVAPDDRARWHVFVVDVIQSGHSHSLAHAEKLVDLKWVRTWAPTATDSPYRGCGMICDPQALSRDPTAHRHGRNPQGLAETLGRLGFDARAPQYKLGDGGTWRPVHTTRYDSHTLVHRLLREGRLHLAQRCLALVESLLQQTDSGDGIVPLTKSHTKSDRLASPLDALRYGLWAIFHGGQ</sequence>
<dbReference type="EMBL" id="CP114040">
    <property type="protein sequence ID" value="WAS97204.1"/>
    <property type="molecule type" value="Genomic_DNA"/>
</dbReference>
<evidence type="ECO:0000313" key="2">
    <source>
        <dbReference type="Proteomes" id="UP001164459"/>
    </source>
</evidence>
<dbReference type="Pfam" id="PF03237">
    <property type="entry name" value="Terminase_6N"/>
    <property type="match status" value="1"/>
</dbReference>
<reference evidence="1" key="1">
    <citation type="submission" date="2022-11" db="EMBL/GenBank/DDBJ databases">
        <title>Minimal conservation of predation-associated metabolite biosynthetic gene clusters underscores biosynthetic potential of Myxococcota including descriptions for ten novel species: Archangium lansinium sp. nov., Myxococcus landrumus sp. nov., Nannocystis bai.</title>
        <authorList>
            <person name="Ahearne A."/>
            <person name="Stevens C."/>
            <person name="Dowd S."/>
        </authorList>
    </citation>
    <scope>NUCLEOTIDE SEQUENCE</scope>
    <source>
        <strain evidence="1">Fl3</strain>
    </source>
</reference>
<dbReference type="Proteomes" id="UP001164459">
    <property type="component" value="Chromosome"/>
</dbReference>